<accession>A0A1G4V8P7</accession>
<evidence type="ECO:0008006" key="4">
    <source>
        <dbReference type="Google" id="ProtNLM"/>
    </source>
</evidence>
<evidence type="ECO:0000313" key="3">
    <source>
        <dbReference type="Proteomes" id="UP000199707"/>
    </source>
</evidence>
<keyword evidence="1" id="KW-0732">Signal</keyword>
<dbReference type="AlphaFoldDB" id="A0A1G4V8P7"/>
<proteinExistence type="predicted"/>
<protein>
    <recommendedName>
        <fullName evidence="4">Secreted protein</fullName>
    </recommendedName>
</protein>
<feature type="signal peptide" evidence="1">
    <location>
        <begin position="1"/>
        <end position="38"/>
    </location>
</feature>
<name>A0A1G4V8P7_9MYCO</name>
<dbReference type="Proteomes" id="UP000199707">
    <property type="component" value="Unassembled WGS sequence"/>
</dbReference>
<organism evidence="2 3">
    <name type="scientific">Mycolicibacterium fluoranthenivorans</name>
    <dbReference type="NCBI Taxonomy" id="258505"/>
    <lineage>
        <taxon>Bacteria</taxon>
        <taxon>Bacillati</taxon>
        <taxon>Actinomycetota</taxon>
        <taxon>Actinomycetes</taxon>
        <taxon>Mycobacteriales</taxon>
        <taxon>Mycobacteriaceae</taxon>
        <taxon>Mycolicibacterium</taxon>
    </lineage>
</organism>
<evidence type="ECO:0000313" key="2">
    <source>
        <dbReference type="EMBL" id="SCX02993.1"/>
    </source>
</evidence>
<dbReference type="STRING" id="1502745.SAMN02799620_00513"/>
<dbReference type="EMBL" id="FMUB01000001">
    <property type="protein sequence ID" value="SCX02993.1"/>
    <property type="molecule type" value="Genomic_DNA"/>
</dbReference>
<gene>
    <name evidence="2" type="ORF">SAMN02799620_00513</name>
</gene>
<reference evidence="3" key="1">
    <citation type="submission" date="2016-10" db="EMBL/GenBank/DDBJ databases">
        <authorList>
            <person name="Varghese N."/>
            <person name="Submissions S."/>
        </authorList>
    </citation>
    <scope>NUCLEOTIDE SEQUENCE [LARGE SCALE GENOMIC DNA]</scope>
    <source>
        <strain evidence="3">UNC267MFSha1.1M11</strain>
    </source>
</reference>
<feature type="chain" id="PRO_5011774829" description="Secreted protein" evidence="1">
    <location>
        <begin position="39"/>
        <end position="66"/>
    </location>
</feature>
<sequence length="66" mass="6972">MPVDEEERSTEMKKFGFASVIAAGMATAVLGLAGPAQADVAHNDWVHQNGQNATAPQVDTTVHQSH</sequence>
<evidence type="ECO:0000256" key="1">
    <source>
        <dbReference type="SAM" id="SignalP"/>
    </source>
</evidence>